<dbReference type="EMBL" id="DWYW01000200">
    <property type="protein sequence ID" value="HJA90859.1"/>
    <property type="molecule type" value="Genomic_DNA"/>
</dbReference>
<evidence type="ECO:0000313" key="1">
    <source>
        <dbReference type="EMBL" id="HJA90859.1"/>
    </source>
</evidence>
<name>A0A9D2I321_9LACT</name>
<protein>
    <submittedName>
        <fullName evidence="1">SGNH/GDSL hydrolase family protein</fullName>
    </submittedName>
</protein>
<proteinExistence type="predicted"/>
<dbReference type="Gene3D" id="3.40.50.1110">
    <property type="entry name" value="SGNH hydrolase"/>
    <property type="match status" value="1"/>
</dbReference>
<dbReference type="SUPFAM" id="SSF52266">
    <property type="entry name" value="SGNH hydrolase"/>
    <property type="match status" value="1"/>
</dbReference>
<dbReference type="CDD" id="cd00229">
    <property type="entry name" value="SGNH_hydrolase"/>
    <property type="match status" value="1"/>
</dbReference>
<dbReference type="GO" id="GO:0016787">
    <property type="term" value="F:hydrolase activity"/>
    <property type="evidence" value="ECO:0007669"/>
    <property type="project" value="UniProtKB-KW"/>
</dbReference>
<gene>
    <name evidence="1" type="ORF">H9948_08735</name>
</gene>
<comment type="caution">
    <text evidence="1">The sequence shown here is derived from an EMBL/GenBank/DDBJ whole genome shotgun (WGS) entry which is preliminary data.</text>
</comment>
<sequence>MTESTSEYKKRIEEIKQSIENEPYMAKMREDIAEGISKTGIRQATVEEQFQSILDETTGKDVISAPEIIVARGGAQTLGERLDSEKADLETDIAVLDNKKAEKTALNDTNNNVIGLQNSKVDKEGNEQVTLAMLSQQVKEIIAGTNALPVAADNSINTSNYVNKSIIASKIADFTIPTTKLEEYTSNLLAKKKIGKNLFNPAKSVDGFYVNHTNGQLYANPEYFYTEKIFAEPGTVISKNILERVAFFTINKNEFVSGIAPGESTFTMPEDCYFFQTNGQISIKDKFQIEKGNSTTSFEPYSEFIDGTEIGEKTVSTKTIIEPIVVGRKSNNVLENNKVKKGIYVESTNGREYPNANFFATDYQTCEVGRTINKNNNERIAFYDDSYNFVSGVAKPVFSVKMPPGCKYYRTSGELSILDTFMIQIDTNFTDYESPGGIVEYSQLAPNVRKKIDREKDFGVLLPSTIYAIAGEQVSLYYYNILKQAIQFDKNNYSLRFQKKNGSNYEKFGTGLDYIYYFTTTTDMTLTVKLFDDTQNKEIYSKDIAIKVADKTANVTPKNVIWIGDSFSEDYKMVQNTSDLLVAYNKNVNFLGTRQTSGEIARHDAFTGASVSNYFGATISSVVNPFYNPTSETFDFAYYMTNNQSGVTIDYFAIALGINDITRSNTDAPIELAMTRIQSIIDSVHSFDPTIKILVRTINPQAQNNVRWENSYADNFMRVGRLKYMQEKWNEAIINQFDNKTNIIVLHDGASLDTRYGLNTETLTPVKFMPEIEEIVTKDTHPNQIGSKQLADVFAYAISY</sequence>
<reference evidence="1" key="1">
    <citation type="journal article" date="2021" name="PeerJ">
        <title>Extensive microbial diversity within the chicken gut microbiome revealed by metagenomics and culture.</title>
        <authorList>
            <person name="Gilroy R."/>
            <person name="Ravi A."/>
            <person name="Getino M."/>
            <person name="Pursley I."/>
            <person name="Horton D.L."/>
            <person name="Alikhan N.F."/>
            <person name="Baker D."/>
            <person name="Gharbi K."/>
            <person name="Hall N."/>
            <person name="Watson M."/>
            <person name="Adriaenssens E.M."/>
            <person name="Foster-Nyarko E."/>
            <person name="Jarju S."/>
            <person name="Secka A."/>
            <person name="Antonio M."/>
            <person name="Oren A."/>
            <person name="Chaudhuri R.R."/>
            <person name="La Ragione R."/>
            <person name="Hildebrand F."/>
            <person name="Pallen M.J."/>
        </authorList>
    </citation>
    <scope>NUCLEOTIDE SEQUENCE</scope>
    <source>
        <strain evidence="1">CHK171-505</strain>
    </source>
</reference>
<dbReference type="Proteomes" id="UP000886856">
    <property type="component" value="Unassembled WGS sequence"/>
</dbReference>
<evidence type="ECO:0000313" key="2">
    <source>
        <dbReference type="Proteomes" id="UP000886856"/>
    </source>
</evidence>
<keyword evidence="1" id="KW-0378">Hydrolase</keyword>
<accession>A0A9D2I321</accession>
<dbReference type="AlphaFoldDB" id="A0A9D2I321"/>
<organism evidence="1 2">
    <name type="scientific">Candidatus Jeotgalibaca merdavium</name>
    <dbReference type="NCBI Taxonomy" id="2838627"/>
    <lineage>
        <taxon>Bacteria</taxon>
        <taxon>Bacillati</taxon>
        <taxon>Bacillota</taxon>
        <taxon>Bacilli</taxon>
        <taxon>Lactobacillales</taxon>
        <taxon>Carnobacteriaceae</taxon>
        <taxon>Jeotgalibaca</taxon>
    </lineage>
</organism>
<reference evidence="1" key="2">
    <citation type="submission" date="2021-04" db="EMBL/GenBank/DDBJ databases">
        <authorList>
            <person name="Gilroy R."/>
        </authorList>
    </citation>
    <scope>NUCLEOTIDE SEQUENCE</scope>
    <source>
        <strain evidence="1">CHK171-505</strain>
    </source>
</reference>
<dbReference type="InterPro" id="IPR036514">
    <property type="entry name" value="SGNH_hydro_sf"/>
</dbReference>